<organism evidence="6 7">
    <name type="scientific">Cytospora leucostoma</name>
    <dbReference type="NCBI Taxonomy" id="1230097"/>
    <lineage>
        <taxon>Eukaryota</taxon>
        <taxon>Fungi</taxon>
        <taxon>Dikarya</taxon>
        <taxon>Ascomycota</taxon>
        <taxon>Pezizomycotina</taxon>
        <taxon>Sordariomycetes</taxon>
        <taxon>Sordariomycetidae</taxon>
        <taxon>Diaporthales</taxon>
        <taxon>Cytosporaceae</taxon>
        <taxon>Cytospora</taxon>
    </lineage>
</organism>
<comment type="similarity">
    <text evidence="1">Belongs to the peptidase S8 family.</text>
</comment>
<dbReference type="InterPro" id="IPR015500">
    <property type="entry name" value="Peptidase_S8_subtilisin-rel"/>
</dbReference>
<evidence type="ECO:0000256" key="2">
    <source>
        <dbReference type="ARBA" id="ARBA00022670"/>
    </source>
</evidence>
<dbReference type="Pfam" id="PF00082">
    <property type="entry name" value="Peptidase_S8"/>
    <property type="match status" value="1"/>
</dbReference>
<reference evidence="6 7" key="1">
    <citation type="submission" date="2015-09" db="EMBL/GenBank/DDBJ databases">
        <title>Host preference determinants of Valsa canker pathogens revealed by comparative genomics.</title>
        <authorList>
            <person name="Yin Z."/>
            <person name="Huang L."/>
        </authorList>
    </citation>
    <scope>NUCLEOTIDE SEQUENCE [LARGE SCALE GENOMIC DNA]</scope>
    <source>
        <strain evidence="6 7">SXYLt</strain>
    </source>
</reference>
<proteinExistence type="inferred from homology"/>
<dbReference type="OrthoDB" id="1896086at2759"/>
<evidence type="ECO:0000313" key="6">
    <source>
        <dbReference type="EMBL" id="ROW08717.1"/>
    </source>
</evidence>
<dbReference type="PANTHER" id="PTHR43806">
    <property type="entry name" value="PEPTIDASE S8"/>
    <property type="match status" value="1"/>
</dbReference>
<name>A0A423WZ09_9PEZI</name>
<dbReference type="AlphaFoldDB" id="A0A423WZ09"/>
<dbReference type="InParanoid" id="A0A423WZ09"/>
<comment type="caution">
    <text evidence="6">The sequence shown here is derived from an EMBL/GenBank/DDBJ whole genome shotgun (WGS) entry which is preliminary data.</text>
</comment>
<keyword evidence="7" id="KW-1185">Reference proteome</keyword>
<dbReference type="GO" id="GO:0004252">
    <property type="term" value="F:serine-type endopeptidase activity"/>
    <property type="evidence" value="ECO:0007669"/>
    <property type="project" value="InterPro"/>
</dbReference>
<dbReference type="InterPro" id="IPR036852">
    <property type="entry name" value="Peptidase_S8/S53_dom_sf"/>
</dbReference>
<dbReference type="PRINTS" id="PR00723">
    <property type="entry name" value="SUBTILISIN"/>
</dbReference>
<evidence type="ECO:0000256" key="3">
    <source>
        <dbReference type="ARBA" id="ARBA00022801"/>
    </source>
</evidence>
<sequence>MPLNIRTEDASDRLYLSLLSSPENHKNPNTGRYSYDENAQGQGTWIVIIDSGFDWERFPEEFGKPNEPRPMEFWKVPEHIRNRELKKEEIAKGLHWPSDDLQDRGDPFDGVPEGHGTQCAMLAGGLTSGVARRAGLYLIKAGGAVLDEDEDVVEEDVCADSLVTALHHVLDKLRDGKLPRGKTILIIDTLWNIKDMRKNACRGEEGYMEWHNKVEKALDELDVYGGVLVTVAAGNDGREKPPGHTDEYMPNILSARHGSPLIITGAVNNYGQLARFSSPGSLNVPITCYAVGKDLLLPDLSIEQKRLQEGTSFSAAIVAGQAACYISDPNFGEKLTSDADVPADERVGNRLKKWFDGETDGETDGEVLKRPN</sequence>
<dbReference type="STRING" id="1230097.A0A423WZ09"/>
<dbReference type="GO" id="GO:0006508">
    <property type="term" value="P:proteolysis"/>
    <property type="evidence" value="ECO:0007669"/>
    <property type="project" value="UniProtKB-KW"/>
</dbReference>
<evidence type="ECO:0000313" key="7">
    <source>
        <dbReference type="Proteomes" id="UP000285146"/>
    </source>
</evidence>
<feature type="domain" description="Peptidase S8/S53" evidence="5">
    <location>
        <begin position="41"/>
        <end position="327"/>
    </location>
</feature>
<dbReference type="SUPFAM" id="SSF52743">
    <property type="entry name" value="Subtilisin-like"/>
    <property type="match status" value="1"/>
</dbReference>
<evidence type="ECO:0000256" key="1">
    <source>
        <dbReference type="ARBA" id="ARBA00011073"/>
    </source>
</evidence>
<keyword evidence="2" id="KW-0645">Protease</keyword>
<dbReference type="Proteomes" id="UP000285146">
    <property type="component" value="Unassembled WGS sequence"/>
</dbReference>
<dbReference type="InterPro" id="IPR050131">
    <property type="entry name" value="Peptidase_S8_subtilisin-like"/>
</dbReference>
<dbReference type="CDD" id="cd00306">
    <property type="entry name" value="Peptidases_S8_S53"/>
    <property type="match status" value="1"/>
</dbReference>
<protein>
    <recommendedName>
        <fullName evidence="5">Peptidase S8/S53 domain-containing protein</fullName>
    </recommendedName>
</protein>
<dbReference type="EMBL" id="LKEB01000033">
    <property type="protein sequence ID" value="ROW08717.1"/>
    <property type="molecule type" value="Genomic_DNA"/>
</dbReference>
<dbReference type="Gene3D" id="3.40.50.200">
    <property type="entry name" value="Peptidase S8/S53 domain"/>
    <property type="match status" value="1"/>
</dbReference>
<evidence type="ECO:0000256" key="4">
    <source>
        <dbReference type="ARBA" id="ARBA00022825"/>
    </source>
</evidence>
<evidence type="ECO:0000259" key="5">
    <source>
        <dbReference type="Pfam" id="PF00082"/>
    </source>
</evidence>
<keyword evidence="3" id="KW-0378">Hydrolase</keyword>
<accession>A0A423WZ09</accession>
<keyword evidence="4" id="KW-0720">Serine protease</keyword>
<dbReference type="InterPro" id="IPR000209">
    <property type="entry name" value="Peptidase_S8/S53_dom"/>
</dbReference>
<dbReference type="PANTHER" id="PTHR43806:SF11">
    <property type="entry name" value="CEREVISIN-RELATED"/>
    <property type="match status" value="1"/>
</dbReference>
<gene>
    <name evidence="6" type="ORF">VPNG_06415</name>
</gene>